<evidence type="ECO:0000313" key="3">
    <source>
        <dbReference type="WBParaSite" id="PDA_v2.g17049.t1"/>
    </source>
</evidence>
<dbReference type="Proteomes" id="UP000887578">
    <property type="component" value="Unplaced"/>
</dbReference>
<dbReference type="InterPro" id="IPR012338">
    <property type="entry name" value="Beta-lactam/transpept-like"/>
</dbReference>
<dbReference type="Gene3D" id="3.40.710.10">
    <property type="entry name" value="DD-peptidase/beta-lactamase superfamily"/>
    <property type="match status" value="1"/>
</dbReference>
<keyword evidence="2" id="KW-1185">Reference proteome</keyword>
<dbReference type="PANTHER" id="PTHR43319:SF4">
    <property type="entry name" value="BETA-LACTAMASE DOMAIN-CONTAINING PROTEIN 2"/>
    <property type="match status" value="1"/>
</dbReference>
<organism evidence="2 3">
    <name type="scientific">Panagrolaimus davidi</name>
    <dbReference type="NCBI Taxonomy" id="227884"/>
    <lineage>
        <taxon>Eukaryota</taxon>
        <taxon>Metazoa</taxon>
        <taxon>Ecdysozoa</taxon>
        <taxon>Nematoda</taxon>
        <taxon>Chromadorea</taxon>
        <taxon>Rhabditida</taxon>
        <taxon>Tylenchina</taxon>
        <taxon>Panagrolaimomorpha</taxon>
        <taxon>Panagrolaimoidea</taxon>
        <taxon>Panagrolaimidae</taxon>
        <taxon>Panagrolaimus</taxon>
    </lineage>
</organism>
<dbReference type="WBParaSite" id="PDA_v2.g17049.t1">
    <property type="protein sequence ID" value="PDA_v2.g17049.t1"/>
    <property type="gene ID" value="PDA_v2.g17049"/>
</dbReference>
<name>A0A914PFK6_9BILA</name>
<dbReference type="InterPro" id="IPR052907">
    <property type="entry name" value="Beta-lactamase/esterase"/>
</dbReference>
<sequence>MIPWTPETRTVIFSATKAVGALIIAMCVDRGYVKYEDLIISFWPEFGQNGKENITVDWIMTHKAGLAALEEKITIEDAQNHERMAKILERATTNWIPGTRSGYHAITYGWLVDQIVRHVDPKRRGAAQFFKEEVSDKHEAAKK</sequence>
<protein>
    <submittedName>
        <fullName evidence="3">Beta-lactamase-related domain-containing protein</fullName>
    </submittedName>
</protein>
<dbReference type="Pfam" id="PF00144">
    <property type="entry name" value="Beta-lactamase"/>
    <property type="match status" value="1"/>
</dbReference>
<accession>A0A914PFK6</accession>
<dbReference type="AlphaFoldDB" id="A0A914PFK6"/>
<dbReference type="InterPro" id="IPR001466">
    <property type="entry name" value="Beta-lactam-related"/>
</dbReference>
<proteinExistence type="predicted"/>
<feature type="domain" description="Beta-lactamase-related" evidence="1">
    <location>
        <begin position="3"/>
        <end position="136"/>
    </location>
</feature>
<dbReference type="PANTHER" id="PTHR43319">
    <property type="entry name" value="BETA-LACTAMASE-RELATED"/>
    <property type="match status" value="1"/>
</dbReference>
<dbReference type="SUPFAM" id="SSF56601">
    <property type="entry name" value="beta-lactamase/transpeptidase-like"/>
    <property type="match status" value="1"/>
</dbReference>
<evidence type="ECO:0000313" key="2">
    <source>
        <dbReference type="Proteomes" id="UP000887578"/>
    </source>
</evidence>
<reference evidence="3" key="1">
    <citation type="submission" date="2022-11" db="UniProtKB">
        <authorList>
            <consortium name="WormBaseParasite"/>
        </authorList>
    </citation>
    <scope>IDENTIFICATION</scope>
</reference>
<evidence type="ECO:0000259" key="1">
    <source>
        <dbReference type="Pfam" id="PF00144"/>
    </source>
</evidence>